<evidence type="ECO:0000259" key="6">
    <source>
        <dbReference type="Pfam" id="PF04116"/>
    </source>
</evidence>
<dbReference type="GeneID" id="10505548"/>
<feature type="transmembrane region" description="Helical" evidence="5">
    <location>
        <begin position="36"/>
        <end position="54"/>
    </location>
</feature>
<dbReference type="AlphaFoldDB" id="F0ZWK9"/>
<keyword evidence="4 5" id="KW-0472">Membrane</keyword>
<comment type="subcellular location">
    <subcellularLocation>
        <location evidence="1">Membrane</location>
    </subcellularLocation>
</comment>
<evidence type="ECO:0000256" key="4">
    <source>
        <dbReference type="ARBA" id="ARBA00023136"/>
    </source>
</evidence>
<keyword evidence="2 5" id="KW-0812">Transmembrane</keyword>
<proteinExistence type="predicted"/>
<protein>
    <recommendedName>
        <fullName evidence="6">Fatty acid hydroxylase domain-containing protein</fullName>
    </recommendedName>
</protein>
<evidence type="ECO:0000256" key="1">
    <source>
        <dbReference type="ARBA" id="ARBA00004370"/>
    </source>
</evidence>
<dbReference type="Proteomes" id="UP000001064">
    <property type="component" value="Unassembled WGS sequence"/>
</dbReference>
<evidence type="ECO:0000313" key="7">
    <source>
        <dbReference type="EMBL" id="EGC31674.1"/>
    </source>
</evidence>
<dbReference type="RefSeq" id="XP_003291805.1">
    <property type="nucleotide sequence ID" value="XM_003291757.1"/>
</dbReference>
<feature type="domain" description="Fatty acid hydroxylase" evidence="6">
    <location>
        <begin position="118"/>
        <end position="249"/>
    </location>
</feature>
<evidence type="ECO:0000256" key="2">
    <source>
        <dbReference type="ARBA" id="ARBA00022692"/>
    </source>
</evidence>
<dbReference type="eggNOG" id="KOG0873">
    <property type="taxonomic scope" value="Eukaryota"/>
</dbReference>
<evidence type="ECO:0000256" key="3">
    <source>
        <dbReference type="ARBA" id="ARBA00022989"/>
    </source>
</evidence>
<name>F0ZWK9_DICPU</name>
<evidence type="ECO:0000256" key="5">
    <source>
        <dbReference type="SAM" id="Phobius"/>
    </source>
</evidence>
<dbReference type="OrthoDB" id="1658724at2759"/>
<dbReference type="PANTHER" id="PTHR11863">
    <property type="entry name" value="STEROL DESATURASE"/>
    <property type="match status" value="1"/>
</dbReference>
<dbReference type="Pfam" id="PF04116">
    <property type="entry name" value="FA_hydroxylase"/>
    <property type="match status" value="1"/>
</dbReference>
<accession>F0ZWK9</accession>
<dbReference type="VEuPathDB" id="AmoebaDB:DICPUDRAFT_156442"/>
<feature type="transmembrane region" description="Helical" evidence="5">
    <location>
        <begin position="112"/>
        <end position="131"/>
    </location>
</feature>
<dbReference type="GO" id="GO:0005789">
    <property type="term" value="C:endoplasmic reticulum membrane"/>
    <property type="evidence" value="ECO:0000318"/>
    <property type="project" value="GO_Central"/>
</dbReference>
<dbReference type="GO" id="GO:0005506">
    <property type="term" value="F:iron ion binding"/>
    <property type="evidence" value="ECO:0007669"/>
    <property type="project" value="InterPro"/>
</dbReference>
<sequence length="272" mass="32025">MDYLSLKFIEPYWFSFVDYWGEDFLITYGTFIAHEVFYFGSYIPFFICDFIPYLKKYKIQPNKENNMKLQFNCVLKVVLTHIFVQLPMMYVFDPAIKASGLSARAPLPSIPYLLLTIICSFIIEDFYFYWVHRALHHGIWYKYIHKVHHDHASPFGITAEYAHPLETLILGAGTVIGPFIFSRDLFTLWVWLGTRLYQTVECHSGYDFPWSITNLIPFWGGAHFHDFHHETFVGNYASTFTYLDKVFGTSSKYYSRQQIKESRKHAAQGKSE</sequence>
<dbReference type="InParanoid" id="F0ZWK9"/>
<keyword evidence="8" id="KW-1185">Reference proteome</keyword>
<gene>
    <name evidence="7" type="ORF">DICPUDRAFT_156442</name>
</gene>
<dbReference type="FunCoup" id="F0ZWK9">
    <property type="interactions" value="122"/>
</dbReference>
<evidence type="ECO:0000313" key="8">
    <source>
        <dbReference type="Proteomes" id="UP000001064"/>
    </source>
</evidence>
<dbReference type="InterPro" id="IPR050307">
    <property type="entry name" value="Sterol_Desaturase_Related"/>
</dbReference>
<dbReference type="OMA" id="IVHEFIY"/>
<feature type="transmembrane region" description="Helical" evidence="5">
    <location>
        <begin position="74"/>
        <end position="92"/>
    </location>
</feature>
<reference evidence="8" key="1">
    <citation type="journal article" date="2011" name="Genome Biol.">
        <title>Comparative genomics of the social amoebae Dictyostelium discoideum and Dictyostelium purpureum.</title>
        <authorList>
            <consortium name="US DOE Joint Genome Institute (JGI-PGF)"/>
            <person name="Sucgang R."/>
            <person name="Kuo A."/>
            <person name="Tian X."/>
            <person name="Salerno W."/>
            <person name="Parikh A."/>
            <person name="Feasley C.L."/>
            <person name="Dalin E."/>
            <person name="Tu H."/>
            <person name="Huang E."/>
            <person name="Barry K."/>
            <person name="Lindquist E."/>
            <person name="Shapiro H."/>
            <person name="Bruce D."/>
            <person name="Schmutz J."/>
            <person name="Salamov A."/>
            <person name="Fey P."/>
            <person name="Gaudet P."/>
            <person name="Anjard C."/>
            <person name="Babu M.M."/>
            <person name="Basu S."/>
            <person name="Bushmanova Y."/>
            <person name="van der Wel H."/>
            <person name="Katoh-Kurasawa M."/>
            <person name="Dinh C."/>
            <person name="Coutinho P.M."/>
            <person name="Saito T."/>
            <person name="Elias M."/>
            <person name="Schaap P."/>
            <person name="Kay R.R."/>
            <person name="Henrissat B."/>
            <person name="Eichinger L."/>
            <person name="Rivero F."/>
            <person name="Putnam N.H."/>
            <person name="West C.M."/>
            <person name="Loomis W.F."/>
            <person name="Chisholm R.L."/>
            <person name="Shaulsky G."/>
            <person name="Strassmann J.E."/>
            <person name="Queller D.C."/>
            <person name="Kuspa A."/>
            <person name="Grigoriev I.V."/>
        </authorList>
    </citation>
    <scope>NUCLEOTIDE SEQUENCE [LARGE SCALE GENOMIC DNA]</scope>
    <source>
        <strain evidence="8">QSDP1</strain>
    </source>
</reference>
<dbReference type="KEGG" id="dpp:DICPUDRAFT_156442"/>
<dbReference type="EMBL" id="GL871238">
    <property type="protein sequence ID" value="EGC31674.1"/>
    <property type="molecule type" value="Genomic_DNA"/>
</dbReference>
<dbReference type="STRING" id="5786.F0ZWK9"/>
<organism evidence="7 8">
    <name type="scientific">Dictyostelium purpureum</name>
    <name type="common">Slime mold</name>
    <dbReference type="NCBI Taxonomy" id="5786"/>
    <lineage>
        <taxon>Eukaryota</taxon>
        <taxon>Amoebozoa</taxon>
        <taxon>Evosea</taxon>
        <taxon>Eumycetozoa</taxon>
        <taxon>Dictyostelia</taxon>
        <taxon>Dictyosteliales</taxon>
        <taxon>Dictyosteliaceae</taxon>
        <taxon>Dictyostelium</taxon>
    </lineage>
</organism>
<dbReference type="InterPro" id="IPR006694">
    <property type="entry name" value="Fatty_acid_hydroxylase"/>
</dbReference>
<dbReference type="GO" id="GO:0016126">
    <property type="term" value="P:sterol biosynthetic process"/>
    <property type="evidence" value="ECO:0000318"/>
    <property type="project" value="GO_Central"/>
</dbReference>
<keyword evidence="3 5" id="KW-1133">Transmembrane helix</keyword>
<dbReference type="GO" id="GO:0000254">
    <property type="term" value="F:C-4 methylsterol oxidase activity"/>
    <property type="evidence" value="ECO:0000318"/>
    <property type="project" value="GO_Central"/>
</dbReference>